<dbReference type="AlphaFoldDB" id="A0A3G9JLP9"/>
<name>A0A3G9JLP9_9BACL</name>
<dbReference type="CDD" id="cd18807">
    <property type="entry name" value="SF1_C_UvrD"/>
    <property type="match status" value="1"/>
</dbReference>
<accession>A0A3G9JLP9</accession>
<dbReference type="KEGG" id="pbk:Back11_53040"/>
<comment type="similarity">
    <text evidence="1 10">Belongs to the helicase family. UvrD subfamily.</text>
</comment>
<dbReference type="PROSITE" id="PS51217">
    <property type="entry name" value="UVRD_HELICASE_CTER"/>
    <property type="match status" value="1"/>
</dbReference>
<dbReference type="CDD" id="cd17932">
    <property type="entry name" value="DEXQc_UvrD"/>
    <property type="match status" value="1"/>
</dbReference>
<dbReference type="Gene3D" id="1.10.486.10">
    <property type="entry name" value="PCRA, domain 4"/>
    <property type="match status" value="1"/>
</dbReference>
<dbReference type="InterPro" id="IPR027417">
    <property type="entry name" value="P-loop_NTPase"/>
</dbReference>
<dbReference type="EC" id="5.6.2.4" evidence="10"/>
<dbReference type="InterPro" id="IPR000212">
    <property type="entry name" value="DNA_helicase_UvrD/REP"/>
</dbReference>
<evidence type="ECO:0000256" key="3">
    <source>
        <dbReference type="ARBA" id="ARBA00022801"/>
    </source>
</evidence>
<dbReference type="GO" id="GO:0033202">
    <property type="term" value="C:DNA helicase complex"/>
    <property type="evidence" value="ECO:0007669"/>
    <property type="project" value="TreeGrafter"/>
</dbReference>
<comment type="catalytic activity">
    <reaction evidence="9 10">
        <text>ATP + H2O = ADP + phosphate + H(+)</text>
        <dbReference type="Rhea" id="RHEA:13065"/>
        <dbReference type="ChEBI" id="CHEBI:15377"/>
        <dbReference type="ChEBI" id="CHEBI:15378"/>
        <dbReference type="ChEBI" id="CHEBI:30616"/>
        <dbReference type="ChEBI" id="CHEBI:43474"/>
        <dbReference type="ChEBI" id="CHEBI:456216"/>
        <dbReference type="EC" id="5.6.2.4"/>
    </reaction>
</comment>
<dbReference type="GO" id="GO:0016887">
    <property type="term" value="F:ATP hydrolysis activity"/>
    <property type="evidence" value="ECO:0007669"/>
    <property type="project" value="RHEA"/>
</dbReference>
<keyword evidence="6 10" id="KW-0238">DNA-binding</keyword>
<gene>
    <name evidence="11" type="ORF">Back11_53040</name>
</gene>
<comment type="catalytic activity">
    <reaction evidence="8">
        <text>Couples ATP hydrolysis with the unwinding of duplex DNA by translocating in the 3'-5' direction.</text>
        <dbReference type="EC" id="5.6.2.4"/>
    </reaction>
</comment>
<dbReference type="GO" id="GO:0005524">
    <property type="term" value="F:ATP binding"/>
    <property type="evidence" value="ECO:0007669"/>
    <property type="project" value="UniProtKB-UniRule"/>
</dbReference>
<evidence type="ECO:0000313" key="12">
    <source>
        <dbReference type="Proteomes" id="UP000275368"/>
    </source>
</evidence>
<evidence type="ECO:0000256" key="8">
    <source>
        <dbReference type="ARBA" id="ARBA00034617"/>
    </source>
</evidence>
<evidence type="ECO:0000256" key="7">
    <source>
        <dbReference type="ARBA" id="ARBA00023235"/>
    </source>
</evidence>
<dbReference type="Gene3D" id="3.40.50.300">
    <property type="entry name" value="P-loop containing nucleotide triphosphate hydrolases"/>
    <property type="match status" value="2"/>
</dbReference>
<evidence type="ECO:0000256" key="10">
    <source>
        <dbReference type="RuleBase" id="RU364053"/>
    </source>
</evidence>
<sequence length="781" mass="86949">MLNEFSIDQAVKKLNPPQQAAVQATEGPLLIMAGAGSGKTRVLTHRIAYLIEKRRVAPWSILAITFTNKAAREMQERVGALVGPSGRDIWVSTFHSMCVRILRKDINRIGFTNSFSILDSSDQLSVIRNCMKDQNIDVKKFEPKSVQAAIGAAKNELISPEQFERKIGDYFDQIVAQVYTSYQKRLKSNNSLDFDDLIMKTIQLFNDEPDVLKFYQNKFRYIHVDEYQDTNRAQYMLCNMLADNHHNICVVGDSDQSIYRWRGADITNILNFESDYPEAKAILLEQNYRSTANILNAANAVIKQNSGRKDKKLWTDQGEGETITIHQADSEHEEGYFVTGKIREHVSKGRKFSDHAILYRANAQSRVIEETLIKSDIPYQIVGGVKFYDRKEIKDLLAYLRLLSNPDDDICFERIVNVPKRGIGDTTVAKLSGEAGLRGISIFALLEQLDWLELSGRARTALREFHDMIDNLTRMVEYLSVTELTEKILELSGYRDELKRENTLESKARLENIDEFLSVTQEFEKRNEDKTLLSFLTDLALIADIDSMGKDEPEEGIKDAVVLMTMHSAKGLEFPVVFIIGMEEGLFPHSRTLMDNDELEEERRLAYVGITRAEKQLYMTCARSRTLYGRTSMNMPSRFLKEVPDELKTEATREGFGYRGGSGTAAGNRPGFSGQSPIGAGRPAIGFGAKGAAGPITGGRSSSGVQVSTPLDAAKAAGAAAGGGEASKDFTAGDKVSHAKWGIGTVVSVRGANNDKELQIAFPAPVGLKKLLASFAPITKV</sequence>
<dbReference type="InterPro" id="IPR014016">
    <property type="entry name" value="UvrD-like_ATP-bd"/>
</dbReference>
<dbReference type="RefSeq" id="WP_125663837.1">
    <property type="nucleotide sequence ID" value="NZ_AP019308.1"/>
</dbReference>
<evidence type="ECO:0000256" key="2">
    <source>
        <dbReference type="ARBA" id="ARBA00022741"/>
    </source>
</evidence>
<dbReference type="InterPro" id="IPR013986">
    <property type="entry name" value="DExx_box_DNA_helicase_dom_sf"/>
</dbReference>
<dbReference type="PANTHER" id="PTHR11070">
    <property type="entry name" value="UVRD / RECB / PCRA DNA HELICASE FAMILY MEMBER"/>
    <property type="match status" value="1"/>
</dbReference>
<keyword evidence="5 10" id="KW-0067">ATP-binding</keyword>
<dbReference type="GO" id="GO:0006260">
    <property type="term" value="P:DNA replication"/>
    <property type="evidence" value="ECO:0007669"/>
    <property type="project" value="InterPro"/>
</dbReference>
<dbReference type="NCBIfam" id="TIGR01073">
    <property type="entry name" value="pcrA"/>
    <property type="match status" value="1"/>
</dbReference>
<dbReference type="Pfam" id="PF21196">
    <property type="entry name" value="PcrA_UvrD_tudor"/>
    <property type="match status" value="1"/>
</dbReference>
<evidence type="ECO:0000256" key="4">
    <source>
        <dbReference type="ARBA" id="ARBA00022806"/>
    </source>
</evidence>
<dbReference type="PANTHER" id="PTHR11070:SF2">
    <property type="entry name" value="ATP-DEPENDENT DNA HELICASE SRS2"/>
    <property type="match status" value="1"/>
</dbReference>
<evidence type="ECO:0000256" key="9">
    <source>
        <dbReference type="ARBA" id="ARBA00048988"/>
    </source>
</evidence>
<dbReference type="Gene3D" id="1.10.10.160">
    <property type="match status" value="1"/>
</dbReference>
<dbReference type="GO" id="GO:0009314">
    <property type="term" value="P:response to radiation"/>
    <property type="evidence" value="ECO:0007669"/>
    <property type="project" value="UniProtKB-ARBA"/>
</dbReference>
<keyword evidence="3 10" id="KW-0378">Hydrolase</keyword>
<evidence type="ECO:0000313" key="11">
    <source>
        <dbReference type="EMBL" id="BBH23959.1"/>
    </source>
</evidence>
<dbReference type="InterPro" id="IPR014017">
    <property type="entry name" value="DNA_helicase_UvrD-like_C"/>
</dbReference>
<dbReference type="OrthoDB" id="9810135at2"/>
<keyword evidence="12" id="KW-1185">Reference proteome</keyword>
<protein>
    <recommendedName>
        <fullName evidence="10">ATP-dependent DNA helicase</fullName>
        <ecNumber evidence="10">5.6.2.4</ecNumber>
    </recommendedName>
</protein>
<keyword evidence="2 10" id="KW-0547">Nucleotide-binding</keyword>
<dbReference type="GO" id="GO:0043138">
    <property type="term" value="F:3'-5' DNA helicase activity"/>
    <property type="evidence" value="ECO:0007669"/>
    <property type="project" value="UniProtKB-EC"/>
</dbReference>
<dbReference type="Proteomes" id="UP000275368">
    <property type="component" value="Chromosome"/>
</dbReference>
<dbReference type="GO" id="GO:0003677">
    <property type="term" value="F:DNA binding"/>
    <property type="evidence" value="ECO:0007669"/>
    <property type="project" value="UniProtKB-KW"/>
</dbReference>
<dbReference type="GO" id="GO:0005829">
    <property type="term" value="C:cytosol"/>
    <property type="evidence" value="ECO:0007669"/>
    <property type="project" value="TreeGrafter"/>
</dbReference>
<proteinExistence type="inferred from homology"/>
<dbReference type="InterPro" id="IPR005751">
    <property type="entry name" value="ATP-dep_DNA_helicase_PcrA"/>
</dbReference>
<reference evidence="11 12" key="1">
    <citation type="submission" date="2018-11" db="EMBL/GenBank/DDBJ databases">
        <title>Complete genome sequence of Paenibacillus baekrokdamisoli strain KCTC 33723.</title>
        <authorList>
            <person name="Kang S.W."/>
            <person name="Lee K.C."/>
            <person name="Kim K.K."/>
            <person name="Kim J.S."/>
            <person name="Kim D.S."/>
            <person name="Ko S.H."/>
            <person name="Yang S.H."/>
            <person name="Lee J.S."/>
        </authorList>
    </citation>
    <scope>NUCLEOTIDE SEQUENCE [LARGE SCALE GENOMIC DNA]</scope>
    <source>
        <strain evidence="11 12">KCTC 33723</strain>
    </source>
</reference>
<keyword evidence="7" id="KW-0413">Isomerase</keyword>
<evidence type="ECO:0000256" key="6">
    <source>
        <dbReference type="ARBA" id="ARBA00023125"/>
    </source>
</evidence>
<dbReference type="SUPFAM" id="SSF52540">
    <property type="entry name" value="P-loop containing nucleoside triphosphate hydrolases"/>
    <property type="match status" value="1"/>
</dbReference>
<dbReference type="GO" id="GO:0000725">
    <property type="term" value="P:recombinational repair"/>
    <property type="evidence" value="ECO:0007669"/>
    <property type="project" value="TreeGrafter"/>
</dbReference>
<dbReference type="Pfam" id="PF13361">
    <property type="entry name" value="UvrD_C"/>
    <property type="match status" value="1"/>
</dbReference>
<dbReference type="FunFam" id="1.10.10.160:FF:000001">
    <property type="entry name" value="ATP-dependent DNA helicase"/>
    <property type="match status" value="1"/>
</dbReference>
<dbReference type="EMBL" id="AP019308">
    <property type="protein sequence ID" value="BBH23959.1"/>
    <property type="molecule type" value="Genomic_DNA"/>
</dbReference>
<organism evidence="11 12">
    <name type="scientific">Paenibacillus baekrokdamisoli</name>
    <dbReference type="NCBI Taxonomy" id="1712516"/>
    <lineage>
        <taxon>Bacteria</taxon>
        <taxon>Bacillati</taxon>
        <taxon>Bacillota</taxon>
        <taxon>Bacilli</taxon>
        <taxon>Bacillales</taxon>
        <taxon>Paenibacillaceae</taxon>
        <taxon>Paenibacillus</taxon>
    </lineage>
</organism>
<evidence type="ECO:0000256" key="1">
    <source>
        <dbReference type="ARBA" id="ARBA00009922"/>
    </source>
</evidence>
<dbReference type="Pfam" id="PF00580">
    <property type="entry name" value="UvrD-helicase"/>
    <property type="match status" value="1"/>
</dbReference>
<keyword evidence="4 10" id="KW-0347">Helicase</keyword>
<evidence type="ECO:0000256" key="5">
    <source>
        <dbReference type="ARBA" id="ARBA00022840"/>
    </source>
</evidence>
<dbReference type="PROSITE" id="PS51198">
    <property type="entry name" value="UVRD_HELICASE_ATP_BIND"/>
    <property type="match status" value="1"/>
</dbReference>
<dbReference type="FunFam" id="1.10.486.10:FF:000003">
    <property type="entry name" value="ATP-dependent DNA helicase"/>
    <property type="match status" value="1"/>
</dbReference>